<sequence>MQTRLATVLAAALLAAACSRTDTGDAELRATLEVKPAFDPGSMTTPPALDEVTGSDAVSRAKAEEVYFRCSKVPRAERKEDPWCQLRDKIL</sequence>
<comment type="caution">
    <text evidence="1">The sequence shown here is derived from an EMBL/GenBank/DDBJ whole genome shotgun (WGS) entry which is preliminary data.</text>
</comment>
<evidence type="ECO:0008006" key="3">
    <source>
        <dbReference type="Google" id="ProtNLM"/>
    </source>
</evidence>
<dbReference type="Proteomes" id="UP001589898">
    <property type="component" value="Unassembled WGS sequence"/>
</dbReference>
<keyword evidence="2" id="KW-1185">Reference proteome</keyword>
<evidence type="ECO:0000313" key="1">
    <source>
        <dbReference type="EMBL" id="MFC0716564.1"/>
    </source>
</evidence>
<name>A0ABV6ST23_9GAMM</name>
<protein>
    <recommendedName>
        <fullName evidence="3">Entry exclusion lipoprotein TrbK</fullName>
    </recommendedName>
</protein>
<evidence type="ECO:0000313" key="2">
    <source>
        <dbReference type="Proteomes" id="UP001589898"/>
    </source>
</evidence>
<dbReference type="RefSeq" id="WP_189496063.1">
    <property type="nucleotide sequence ID" value="NZ_BMZT01000004.1"/>
</dbReference>
<proteinExistence type="predicted"/>
<dbReference type="EMBL" id="JBHLTF010000005">
    <property type="protein sequence ID" value="MFC0716564.1"/>
    <property type="molecule type" value="Genomic_DNA"/>
</dbReference>
<organism evidence="1 2">
    <name type="scientific">Luteimonas padinae</name>
    <dbReference type="NCBI Taxonomy" id="1714359"/>
    <lineage>
        <taxon>Bacteria</taxon>
        <taxon>Pseudomonadati</taxon>
        <taxon>Pseudomonadota</taxon>
        <taxon>Gammaproteobacteria</taxon>
        <taxon>Lysobacterales</taxon>
        <taxon>Lysobacteraceae</taxon>
        <taxon>Luteimonas</taxon>
    </lineage>
</organism>
<accession>A0ABV6ST23</accession>
<dbReference type="PROSITE" id="PS51257">
    <property type="entry name" value="PROKAR_LIPOPROTEIN"/>
    <property type="match status" value="1"/>
</dbReference>
<reference evidence="1 2" key="1">
    <citation type="submission" date="2024-09" db="EMBL/GenBank/DDBJ databases">
        <authorList>
            <person name="Sun Q."/>
            <person name="Mori K."/>
        </authorList>
    </citation>
    <scope>NUCLEOTIDE SEQUENCE [LARGE SCALE GENOMIC DNA]</scope>
    <source>
        <strain evidence="1 2">KCTC 52403</strain>
    </source>
</reference>
<gene>
    <name evidence="1" type="ORF">ACFFFU_02150</name>
</gene>